<name>A0A4Q7PF48_9FLAO</name>
<protein>
    <submittedName>
        <fullName evidence="1">Uncharacterized protein</fullName>
    </submittedName>
</protein>
<dbReference type="AlphaFoldDB" id="A0A4Q7PF48"/>
<proteinExistence type="predicted"/>
<gene>
    <name evidence="1" type="ORF">EV197_0278</name>
</gene>
<dbReference type="Proteomes" id="UP000292262">
    <property type="component" value="Unassembled WGS sequence"/>
</dbReference>
<comment type="caution">
    <text evidence="1">The sequence shown here is derived from an EMBL/GenBank/DDBJ whole genome shotgun (WGS) entry which is preliminary data.</text>
</comment>
<organism evidence="1 2">
    <name type="scientific">Aquimarina brevivitae</name>
    <dbReference type="NCBI Taxonomy" id="323412"/>
    <lineage>
        <taxon>Bacteria</taxon>
        <taxon>Pseudomonadati</taxon>
        <taxon>Bacteroidota</taxon>
        <taxon>Flavobacteriia</taxon>
        <taxon>Flavobacteriales</taxon>
        <taxon>Flavobacteriaceae</taxon>
        <taxon>Aquimarina</taxon>
    </lineage>
</organism>
<keyword evidence="2" id="KW-1185">Reference proteome</keyword>
<dbReference type="EMBL" id="SGXE01000001">
    <property type="protein sequence ID" value="RZS99074.1"/>
    <property type="molecule type" value="Genomic_DNA"/>
</dbReference>
<evidence type="ECO:0000313" key="1">
    <source>
        <dbReference type="EMBL" id="RZS99074.1"/>
    </source>
</evidence>
<evidence type="ECO:0000313" key="2">
    <source>
        <dbReference type="Proteomes" id="UP000292262"/>
    </source>
</evidence>
<sequence length="261" mass="30075">MKKVLTTLWIVTMLVLFDSCSTEDGPTSIETEIMPMELSEIYTPNGIVGSSSLNKNSNPNITKVWNTTDYGESRFLLDETNVKTIRERDVLNNEIFTFRFLREGPNFIYGIDDSRELYIALPIWNAGKNAHAYFREPGSSWVQWRIFKYSSCINDTTKPTIASNPDAPLWYEQYRRDGFINFSNMILCLGEENPKLLDYIPATRAYLNITDNCDQDLTFIQTPAPGTIITQSQHLTGQIRVIDDNSNELIVRFYDYIRLCN</sequence>
<accession>A0A4Q7PF48</accession>
<reference evidence="1 2" key="1">
    <citation type="submission" date="2019-02" db="EMBL/GenBank/DDBJ databases">
        <title>Genomic Encyclopedia of Type Strains, Phase IV (KMG-IV): sequencing the most valuable type-strain genomes for metagenomic binning, comparative biology and taxonomic classification.</title>
        <authorList>
            <person name="Goeker M."/>
        </authorList>
    </citation>
    <scope>NUCLEOTIDE SEQUENCE [LARGE SCALE GENOMIC DNA]</scope>
    <source>
        <strain evidence="1 2">DSM 17196</strain>
    </source>
</reference>